<keyword evidence="4" id="KW-1185">Reference proteome</keyword>
<dbReference type="Pfam" id="PF14372">
    <property type="entry name" value="hAT-like_RNase-H"/>
    <property type="match status" value="1"/>
</dbReference>
<feature type="domain" description="hAT-like transposase RNase-H fold" evidence="2">
    <location>
        <begin position="80"/>
        <end position="160"/>
    </location>
</feature>
<dbReference type="PANTHER" id="PTHR23272">
    <property type="entry name" value="BED FINGER-RELATED"/>
    <property type="match status" value="1"/>
</dbReference>
<dbReference type="EMBL" id="OX465084">
    <property type="protein sequence ID" value="CAI9299217.1"/>
    <property type="molecule type" value="Genomic_DNA"/>
</dbReference>
<organism evidence="3 4">
    <name type="scientific">Lactuca saligna</name>
    <name type="common">Willowleaf lettuce</name>
    <dbReference type="NCBI Taxonomy" id="75948"/>
    <lineage>
        <taxon>Eukaryota</taxon>
        <taxon>Viridiplantae</taxon>
        <taxon>Streptophyta</taxon>
        <taxon>Embryophyta</taxon>
        <taxon>Tracheophyta</taxon>
        <taxon>Spermatophyta</taxon>
        <taxon>Magnoliopsida</taxon>
        <taxon>eudicotyledons</taxon>
        <taxon>Gunneridae</taxon>
        <taxon>Pentapetalae</taxon>
        <taxon>asterids</taxon>
        <taxon>campanulids</taxon>
        <taxon>Asterales</taxon>
        <taxon>Asteraceae</taxon>
        <taxon>Cichorioideae</taxon>
        <taxon>Cichorieae</taxon>
        <taxon>Lactucinae</taxon>
        <taxon>Lactuca</taxon>
    </lineage>
</organism>
<accession>A0AA36EKM1</accession>
<dbReference type="InterPro" id="IPR025525">
    <property type="entry name" value="hAT-like_transposase_RNase-H"/>
</dbReference>
<proteinExistence type="predicted"/>
<dbReference type="InterPro" id="IPR008906">
    <property type="entry name" value="HATC_C_dom"/>
</dbReference>
<dbReference type="SUPFAM" id="SSF53098">
    <property type="entry name" value="Ribonuclease H-like"/>
    <property type="match status" value="1"/>
</dbReference>
<dbReference type="InterPro" id="IPR012337">
    <property type="entry name" value="RNaseH-like_sf"/>
</dbReference>
<evidence type="ECO:0000259" key="1">
    <source>
        <dbReference type="Pfam" id="PF05699"/>
    </source>
</evidence>
<dbReference type="Proteomes" id="UP001177003">
    <property type="component" value="Chromosome 8"/>
</dbReference>
<evidence type="ECO:0000313" key="4">
    <source>
        <dbReference type="Proteomes" id="UP001177003"/>
    </source>
</evidence>
<sequence>MKELNVESKKFLCNDSPTRWNSTYELLKIAVELEKVFGMFEVKDPTFVRDVLTPSKEDFNICRAMVGFLEKFKVKTDIVSTSTKPMAHRFFGEICDVYKHIKEWAASPQFCLIGKDMIDKYDKYWGDLEKLNDFLYFAVILDLRFKFDFLQQAFEKLIKLKNPQKDPMLNSEVILKAKVLIRGLQQRFENFFYYYKSKFDNTDSSQNQTHGHEDVVVIDDENDFMDILGLQISTVASEAAFSISGRILDPYRTNLSANIVEALVCTQDWVRKSRKQIVDNIDEILKDDEVAKALENAIKNGDGKGKQPINILE</sequence>
<evidence type="ECO:0000259" key="2">
    <source>
        <dbReference type="Pfam" id="PF14372"/>
    </source>
</evidence>
<dbReference type="PANTHER" id="PTHR23272:SF190">
    <property type="entry name" value="ZINC FINGER, BED-TYPE-RELATED"/>
    <property type="match status" value="1"/>
</dbReference>
<protein>
    <recommendedName>
        <fullName evidence="5">HAT C-terminal dimerisation domain-containing protein</fullName>
    </recommendedName>
</protein>
<dbReference type="Pfam" id="PF05699">
    <property type="entry name" value="Dimer_Tnp_hAT"/>
    <property type="match status" value="1"/>
</dbReference>
<dbReference type="GO" id="GO:0003677">
    <property type="term" value="F:DNA binding"/>
    <property type="evidence" value="ECO:0007669"/>
    <property type="project" value="InterPro"/>
</dbReference>
<gene>
    <name evidence="3" type="ORF">LSALG_LOCUS37938</name>
</gene>
<evidence type="ECO:0000313" key="3">
    <source>
        <dbReference type="EMBL" id="CAI9299217.1"/>
    </source>
</evidence>
<dbReference type="GO" id="GO:0046983">
    <property type="term" value="F:protein dimerization activity"/>
    <property type="evidence" value="ECO:0007669"/>
    <property type="project" value="InterPro"/>
</dbReference>
<name>A0AA36EKM1_LACSI</name>
<evidence type="ECO:0008006" key="5">
    <source>
        <dbReference type="Google" id="ProtNLM"/>
    </source>
</evidence>
<dbReference type="AlphaFoldDB" id="A0AA36EKM1"/>
<reference evidence="3" key="1">
    <citation type="submission" date="2023-04" db="EMBL/GenBank/DDBJ databases">
        <authorList>
            <person name="Vijverberg K."/>
            <person name="Xiong W."/>
            <person name="Schranz E."/>
        </authorList>
    </citation>
    <scope>NUCLEOTIDE SEQUENCE</scope>
</reference>
<feature type="domain" description="HAT C-terminal dimerisation" evidence="1">
    <location>
        <begin position="225"/>
        <end position="270"/>
    </location>
</feature>